<comment type="caution">
    <text evidence="1">The sequence shown here is derived from an EMBL/GenBank/DDBJ whole genome shotgun (WGS) entry which is preliminary data.</text>
</comment>
<accession>A0A177ANL6</accession>
<keyword evidence="2" id="KW-1185">Reference proteome</keyword>
<proteinExistence type="predicted"/>
<name>A0A177ANL6_9BILA</name>
<evidence type="ECO:0000313" key="2">
    <source>
        <dbReference type="Proteomes" id="UP000078046"/>
    </source>
</evidence>
<evidence type="ECO:0000313" key="1">
    <source>
        <dbReference type="EMBL" id="OAF63618.1"/>
    </source>
</evidence>
<dbReference type="Proteomes" id="UP000078046">
    <property type="component" value="Unassembled WGS sequence"/>
</dbReference>
<sequence>MKEFFKLFNIVVHPKKFLPIENEELYNLQLTTNCRAGYVNCRNVKHENIEPLGNNEIIYEEHAEVIFNKIVEIDEYDSSDDSMEDYSNLDYHPNISQSDIVEISEKLGYSVYFTVSIVNEVMKIIGYKKFATSSIQKRGCNLNECQEEIKKIISNNEGDLCLHFDTKSYIQKHYLLICISGDNLQMCIAMKIIDNKTSRTIFDVIKSVVVMYSISQKITMVICDTTST</sequence>
<feature type="non-terminal residue" evidence="1">
    <location>
        <position position="228"/>
    </location>
</feature>
<dbReference type="EMBL" id="LWCA01002987">
    <property type="protein sequence ID" value="OAF63618.1"/>
    <property type="molecule type" value="Genomic_DNA"/>
</dbReference>
<organism evidence="1 2">
    <name type="scientific">Intoshia linei</name>
    <dbReference type="NCBI Taxonomy" id="1819745"/>
    <lineage>
        <taxon>Eukaryota</taxon>
        <taxon>Metazoa</taxon>
        <taxon>Spiralia</taxon>
        <taxon>Lophotrochozoa</taxon>
        <taxon>Mesozoa</taxon>
        <taxon>Orthonectida</taxon>
        <taxon>Rhopaluridae</taxon>
        <taxon>Intoshia</taxon>
    </lineage>
</organism>
<reference evidence="1 2" key="1">
    <citation type="submission" date="2016-04" db="EMBL/GenBank/DDBJ databases">
        <title>The genome of Intoshia linei affirms orthonectids as highly simplified spiralians.</title>
        <authorList>
            <person name="Mikhailov K.V."/>
            <person name="Slusarev G.S."/>
            <person name="Nikitin M.A."/>
            <person name="Logacheva M.D."/>
            <person name="Penin A."/>
            <person name="Aleoshin V."/>
            <person name="Panchin Y.V."/>
        </authorList>
    </citation>
    <scope>NUCLEOTIDE SEQUENCE [LARGE SCALE GENOMIC DNA]</scope>
    <source>
        <strain evidence="1">Intl2013</strain>
        <tissue evidence="1">Whole animal</tissue>
    </source>
</reference>
<dbReference type="AlphaFoldDB" id="A0A177ANL6"/>
<gene>
    <name evidence="1" type="ORF">A3Q56_08677</name>
</gene>
<protein>
    <submittedName>
        <fullName evidence="1">Uncharacterized protein</fullName>
    </submittedName>
</protein>